<dbReference type="PROSITE" id="PS51192">
    <property type="entry name" value="HELICASE_ATP_BIND_1"/>
    <property type="match status" value="1"/>
</dbReference>
<evidence type="ECO:0000256" key="1">
    <source>
        <dbReference type="ARBA" id="ARBA00008792"/>
    </source>
</evidence>
<feature type="compositionally biased region" description="Basic and acidic residues" evidence="6">
    <location>
        <begin position="1136"/>
        <end position="1145"/>
    </location>
</feature>
<sequence length="1145" mass="126600">MAWRGRGRSYGKGKGYGRGGKGKGRGRGRGRGRGATRTWTRDKTAADRREALPVTQFKKQIVELVAANRAVVITGEAGCGKSTQVPQYIIDAPRPENEREPRVLVTQPRRVAAVSVARRVAAERGEAIGQSVGYHVAGDRRGAPAAGEVDEAALDEELDAYQREGKDEDDDDEELRAVPAAQGSVNKPAKCVYMTTGVLLQLLTHHRDDTAMNYSHILIDEAHERDVDMDLVLVTLRRMVIDGRTSSKRVPKVIIMSATVDAQRLCGFFGDRTPHLHVGTRPYPVRVHDLEEVIQKSRSTEFRIEPWSEYVPKDTQNARFEREASRACVSVLKALMDADFEASLLPPDTESSTRKDVLVFAPGVAEIEELENLCRKEGVQRLYDVLPLHGALDDEQQRHALTTPEHSEKRRCVITTNVAESSVTVPGVRFVIDFGLEKLPVYDPRTRTQALLTRHCSRASCAQRAGRCGRVAPGACIRLYSQKIYGSMPPYIPPEIVRAPLPTVALKALLLDDQPAQLLAEALDAPQRRDVLDALQSLVKIGAIRRIGEDFEVEPLGELVARLEVDANIGRLVAFGAALGCLDDMCVVAAAVSLRDVFLQPFEAGKKKAEEATEGDPLALTLDQGRQEVAHFLPRRRITEQQQFSDALATVAILREFKRRLRTQSRDDAARYARQNHASFKRLVEVDALSRRLGDTYDRLIARRQKRPRGALQRLRRARNGLQHLLKKQPALITTAKKFALLCCFAPLVAVSDGCEQSTEQRGILRFRVEPARPRESFTEDAKKARQAFDKCGATDARLYREGEEDRMEEEAPPAPAPAPAPTETTTTQPLDIEGLSGNEDDEDAEQKARDADFDAVYEGLDTKPDAMETDETPVYLELTTRSAQDAVACARMAGVRGSLRLPLGRDGSLHLRDPQLKAATLQFRRPGASAHVEPTWSSPNARFFVDPYGSAATRRRWLVAPCFSSRGASKTRQLAHSPTLLPAEPRGAAELLLLACSRDVRWLLDDDRIVGVELFGTQAPDSLIVPLVTNIDAKDVRLLNKVREALSKSCRDPDGAPGAAVQPLVDLLDRADREPFEGLDSFAEAQLLPGVDEEEVLLAPLSRVGMAALEEIEDNGKRERDDDEAVEEEAAPTQDLKRARLADY</sequence>
<dbReference type="SUPFAM" id="SSF52540">
    <property type="entry name" value="P-loop containing nucleoside triphosphate hydrolases"/>
    <property type="match status" value="1"/>
</dbReference>
<dbReference type="InterPro" id="IPR001650">
    <property type="entry name" value="Helicase_C-like"/>
</dbReference>
<feature type="compositionally biased region" description="Basic residues" evidence="6">
    <location>
        <begin position="20"/>
        <end position="34"/>
    </location>
</feature>
<evidence type="ECO:0000259" key="8">
    <source>
        <dbReference type="PROSITE" id="PS51194"/>
    </source>
</evidence>
<dbReference type="PROSITE" id="PS51194">
    <property type="entry name" value="HELICASE_CTER"/>
    <property type="match status" value="1"/>
</dbReference>
<dbReference type="SMART" id="SM00487">
    <property type="entry name" value="DEXDc"/>
    <property type="match status" value="1"/>
</dbReference>
<dbReference type="InterPro" id="IPR002464">
    <property type="entry name" value="DNA/RNA_helicase_DEAH_CS"/>
</dbReference>
<dbReference type="InterPro" id="IPR011545">
    <property type="entry name" value="DEAD/DEAH_box_helicase_dom"/>
</dbReference>
<feature type="region of interest" description="Disordered" evidence="6">
    <location>
        <begin position="1113"/>
        <end position="1145"/>
    </location>
</feature>
<feature type="region of interest" description="Disordered" evidence="6">
    <location>
        <begin position="1"/>
        <end position="47"/>
    </location>
</feature>
<dbReference type="Proteomes" id="UP000789595">
    <property type="component" value="Unassembled WGS sequence"/>
</dbReference>
<evidence type="ECO:0000256" key="3">
    <source>
        <dbReference type="ARBA" id="ARBA00022801"/>
    </source>
</evidence>
<name>A0A8J2T1F2_9STRA</name>
<dbReference type="PANTHER" id="PTHR18934">
    <property type="entry name" value="ATP-DEPENDENT RNA HELICASE"/>
    <property type="match status" value="1"/>
</dbReference>
<dbReference type="SMART" id="SM00847">
    <property type="entry name" value="HA2"/>
    <property type="match status" value="1"/>
</dbReference>
<dbReference type="PROSITE" id="PS00690">
    <property type="entry name" value="DEAH_ATP_HELICASE"/>
    <property type="match status" value="1"/>
</dbReference>
<keyword evidence="5" id="KW-0067">ATP-binding</keyword>
<dbReference type="Gene3D" id="1.20.120.1080">
    <property type="match status" value="1"/>
</dbReference>
<dbReference type="OrthoDB" id="66977at2759"/>
<feature type="domain" description="Helicase ATP-binding" evidence="7">
    <location>
        <begin position="62"/>
        <end position="278"/>
    </location>
</feature>
<dbReference type="GO" id="GO:0005524">
    <property type="term" value="F:ATP binding"/>
    <property type="evidence" value="ECO:0007669"/>
    <property type="project" value="UniProtKB-KW"/>
</dbReference>
<protein>
    <recommendedName>
        <fullName evidence="11">ATP-dependent RNA helicase</fullName>
    </recommendedName>
</protein>
<dbReference type="Pfam" id="PF00271">
    <property type="entry name" value="Helicase_C"/>
    <property type="match status" value="1"/>
</dbReference>
<dbReference type="InterPro" id="IPR027417">
    <property type="entry name" value="P-loop_NTPase"/>
</dbReference>
<dbReference type="EMBL" id="CAKKNE010000005">
    <property type="protein sequence ID" value="CAH0378293.1"/>
    <property type="molecule type" value="Genomic_DNA"/>
</dbReference>
<dbReference type="InterPro" id="IPR014001">
    <property type="entry name" value="Helicase_ATP-bd"/>
</dbReference>
<evidence type="ECO:0000313" key="9">
    <source>
        <dbReference type="EMBL" id="CAH0378293.1"/>
    </source>
</evidence>
<evidence type="ECO:0000256" key="5">
    <source>
        <dbReference type="ARBA" id="ARBA00022840"/>
    </source>
</evidence>
<dbReference type="CDD" id="cd17917">
    <property type="entry name" value="DEXHc_RHA-like"/>
    <property type="match status" value="1"/>
</dbReference>
<dbReference type="Pfam" id="PF00270">
    <property type="entry name" value="DEAD"/>
    <property type="match status" value="1"/>
</dbReference>
<feature type="region of interest" description="Disordered" evidence="6">
    <location>
        <begin position="802"/>
        <end position="847"/>
    </location>
</feature>
<evidence type="ECO:0000313" key="10">
    <source>
        <dbReference type="Proteomes" id="UP000789595"/>
    </source>
</evidence>
<dbReference type="Pfam" id="PF21010">
    <property type="entry name" value="HA2_C"/>
    <property type="match status" value="1"/>
</dbReference>
<comment type="caution">
    <text evidence="9">The sequence shown here is derived from an EMBL/GenBank/DDBJ whole genome shotgun (WGS) entry which is preliminary data.</text>
</comment>
<dbReference type="SMART" id="SM00490">
    <property type="entry name" value="HELICc"/>
    <property type="match status" value="1"/>
</dbReference>
<keyword evidence="10" id="KW-1185">Reference proteome</keyword>
<dbReference type="GO" id="GO:0016787">
    <property type="term" value="F:hydrolase activity"/>
    <property type="evidence" value="ECO:0007669"/>
    <property type="project" value="UniProtKB-KW"/>
</dbReference>
<feature type="domain" description="Helicase C-terminal" evidence="8">
    <location>
        <begin position="339"/>
        <end position="512"/>
    </location>
</feature>
<accession>A0A8J2T1F2</accession>
<feature type="compositionally biased region" description="Acidic residues" evidence="6">
    <location>
        <begin position="1122"/>
        <end position="1131"/>
    </location>
</feature>
<dbReference type="GO" id="GO:0004386">
    <property type="term" value="F:helicase activity"/>
    <property type="evidence" value="ECO:0007669"/>
    <property type="project" value="UniProtKB-KW"/>
</dbReference>
<dbReference type="PANTHER" id="PTHR18934:SF99">
    <property type="entry name" value="ATP-DEPENDENT RNA HELICASE DHX37-RELATED"/>
    <property type="match status" value="1"/>
</dbReference>
<dbReference type="GO" id="GO:0003723">
    <property type="term" value="F:RNA binding"/>
    <property type="evidence" value="ECO:0007669"/>
    <property type="project" value="TreeGrafter"/>
</dbReference>
<evidence type="ECO:0000259" key="7">
    <source>
        <dbReference type="PROSITE" id="PS51192"/>
    </source>
</evidence>
<reference evidence="9" key="1">
    <citation type="submission" date="2021-11" db="EMBL/GenBank/DDBJ databases">
        <authorList>
            <consortium name="Genoscope - CEA"/>
            <person name="William W."/>
        </authorList>
    </citation>
    <scope>NUCLEOTIDE SEQUENCE</scope>
</reference>
<proteinExistence type="inferred from homology"/>
<keyword evidence="2" id="KW-0547">Nucleotide-binding</keyword>
<dbReference type="Gene3D" id="3.40.50.300">
    <property type="entry name" value="P-loop containing nucleotide triphosphate hydrolases"/>
    <property type="match status" value="2"/>
</dbReference>
<dbReference type="AlphaFoldDB" id="A0A8J2T1F2"/>
<gene>
    <name evidence="9" type="ORF">PECAL_5P28090</name>
</gene>
<organism evidence="9 10">
    <name type="scientific">Pelagomonas calceolata</name>
    <dbReference type="NCBI Taxonomy" id="35677"/>
    <lineage>
        <taxon>Eukaryota</taxon>
        <taxon>Sar</taxon>
        <taxon>Stramenopiles</taxon>
        <taxon>Ochrophyta</taxon>
        <taxon>Pelagophyceae</taxon>
        <taxon>Pelagomonadales</taxon>
        <taxon>Pelagomonadaceae</taxon>
        <taxon>Pelagomonas</taxon>
    </lineage>
</organism>
<evidence type="ECO:0008006" key="11">
    <source>
        <dbReference type="Google" id="ProtNLM"/>
    </source>
</evidence>
<evidence type="ECO:0000256" key="6">
    <source>
        <dbReference type="SAM" id="MobiDB-lite"/>
    </source>
</evidence>
<dbReference type="CDD" id="cd18791">
    <property type="entry name" value="SF2_C_RHA"/>
    <property type="match status" value="1"/>
</dbReference>
<evidence type="ECO:0000256" key="2">
    <source>
        <dbReference type="ARBA" id="ARBA00022741"/>
    </source>
</evidence>
<dbReference type="InterPro" id="IPR007502">
    <property type="entry name" value="Helicase-assoc_dom"/>
</dbReference>
<keyword evidence="3" id="KW-0378">Hydrolase</keyword>
<evidence type="ECO:0000256" key="4">
    <source>
        <dbReference type="ARBA" id="ARBA00022806"/>
    </source>
</evidence>
<feature type="compositionally biased region" description="Basic residues" evidence="6">
    <location>
        <begin position="1"/>
        <end position="11"/>
    </location>
</feature>
<comment type="similarity">
    <text evidence="1">Belongs to the DEAD box helicase family. DEAH subfamily.</text>
</comment>
<keyword evidence="4" id="KW-0347">Helicase</keyword>